<dbReference type="InterPro" id="IPR008972">
    <property type="entry name" value="Cupredoxin"/>
</dbReference>
<dbReference type="GO" id="GO:0042773">
    <property type="term" value="P:ATP synthesis coupled electron transport"/>
    <property type="evidence" value="ECO:0007669"/>
    <property type="project" value="TreeGrafter"/>
</dbReference>
<keyword evidence="10 15" id="KW-0249">Electron transport</keyword>
<keyword evidence="8" id="KW-0460">Magnesium</keyword>
<feature type="domain" description="Cytochrome oxidase subunit II copper A binding" evidence="17">
    <location>
        <begin position="120"/>
        <end position="319"/>
    </location>
</feature>
<geneLocation type="mitochondrion" evidence="19"/>
<name>W1I9L8_9BIVA</name>
<dbReference type="EMBL" id="HG799089">
    <property type="protein sequence ID" value="CDL72591.1"/>
    <property type="molecule type" value="Genomic_DNA"/>
</dbReference>
<keyword evidence="13 15" id="KW-0472">Membrane</keyword>
<evidence type="ECO:0000256" key="5">
    <source>
        <dbReference type="ARBA" id="ARBA00022660"/>
    </source>
</evidence>
<keyword evidence="7 15" id="KW-0479">Metal-binding</keyword>
<evidence type="ECO:0000256" key="1">
    <source>
        <dbReference type="ARBA" id="ARBA00004141"/>
    </source>
</evidence>
<evidence type="ECO:0000256" key="10">
    <source>
        <dbReference type="ARBA" id="ARBA00022982"/>
    </source>
</evidence>
<dbReference type="AlphaFoldDB" id="W1I9L8"/>
<comment type="subcellular location">
    <subcellularLocation>
        <location evidence="1">Membrane</location>
        <topology evidence="1">Multi-pass membrane protein</topology>
    </subcellularLocation>
    <subcellularLocation>
        <location evidence="15">Mitochondrion inner membrane</location>
        <topology evidence="15">Multi-pass membrane protein</topology>
    </subcellularLocation>
</comment>
<dbReference type="PANTHER" id="PTHR22888">
    <property type="entry name" value="CYTOCHROME C OXIDASE, SUBUNIT II"/>
    <property type="match status" value="1"/>
</dbReference>
<dbReference type="InterPro" id="IPR045187">
    <property type="entry name" value="CcO_II"/>
</dbReference>
<dbReference type="PANTHER" id="PTHR22888:SF9">
    <property type="entry name" value="CYTOCHROME C OXIDASE SUBUNIT 2"/>
    <property type="match status" value="1"/>
</dbReference>
<keyword evidence="15 19" id="KW-0496">Mitochondrion</keyword>
<dbReference type="PROSITE" id="PS50857">
    <property type="entry name" value="COX2_CUA"/>
    <property type="match status" value="1"/>
</dbReference>
<dbReference type="GO" id="GO:0005743">
    <property type="term" value="C:mitochondrial inner membrane"/>
    <property type="evidence" value="ECO:0007669"/>
    <property type="project" value="UniProtKB-SubCell"/>
</dbReference>
<feature type="transmembrane region" description="Helical" evidence="16">
    <location>
        <begin position="91"/>
        <end position="113"/>
    </location>
</feature>
<proteinExistence type="inferred from homology"/>
<dbReference type="InterPro" id="IPR002429">
    <property type="entry name" value="CcO_II-like_C"/>
</dbReference>
<keyword evidence="11 16" id="KW-1133">Transmembrane helix</keyword>
<evidence type="ECO:0000256" key="13">
    <source>
        <dbReference type="ARBA" id="ARBA00023136"/>
    </source>
</evidence>
<evidence type="ECO:0000256" key="12">
    <source>
        <dbReference type="ARBA" id="ARBA00023008"/>
    </source>
</evidence>
<dbReference type="InterPro" id="IPR011759">
    <property type="entry name" value="Cyt_c_oxidase_su2_TM_dom"/>
</dbReference>
<evidence type="ECO:0000256" key="2">
    <source>
        <dbReference type="ARBA" id="ARBA00007866"/>
    </source>
</evidence>
<reference evidence="19" key="1">
    <citation type="submission" date="2013-12" db="EMBL/GenBank/DDBJ databases">
        <authorList>
            <person name="Gan H."/>
        </authorList>
    </citation>
    <scope>NUCLEOTIDE SEQUENCE</scope>
    <source>
        <strain evidence="19">VD8</strain>
    </source>
</reference>
<protein>
    <recommendedName>
        <fullName evidence="3 15">Cytochrome c oxidase subunit 2</fullName>
    </recommendedName>
</protein>
<dbReference type="Pfam" id="PF02790">
    <property type="entry name" value="COX2_TM"/>
    <property type="match status" value="1"/>
</dbReference>
<evidence type="ECO:0000313" key="19">
    <source>
        <dbReference type="EMBL" id="CDL72591.1"/>
    </source>
</evidence>
<organism evidence="19">
    <name type="scientific">Lutraria rhynchaena</name>
    <dbReference type="NCBI Taxonomy" id="1380851"/>
    <lineage>
        <taxon>Eukaryota</taxon>
        <taxon>Metazoa</taxon>
        <taxon>Spiralia</taxon>
        <taxon>Lophotrochozoa</taxon>
        <taxon>Mollusca</taxon>
        <taxon>Bivalvia</taxon>
        <taxon>Autobranchia</taxon>
        <taxon>Heteroconchia</taxon>
        <taxon>Euheterodonta</taxon>
        <taxon>Imparidentia</taxon>
        <taxon>Neoheterodontei</taxon>
        <taxon>Venerida</taxon>
        <taxon>Mactroidea</taxon>
        <taxon>Mactridae</taxon>
        <taxon>Lutraria</taxon>
    </lineage>
</organism>
<dbReference type="PRINTS" id="PR01166">
    <property type="entry name" value="CYCOXIDASEII"/>
</dbReference>
<gene>
    <name evidence="19" type="primary">cox2</name>
</gene>
<evidence type="ECO:0000256" key="3">
    <source>
        <dbReference type="ARBA" id="ARBA00015946"/>
    </source>
</evidence>
<evidence type="ECO:0000259" key="17">
    <source>
        <dbReference type="PROSITE" id="PS50857"/>
    </source>
</evidence>
<evidence type="ECO:0000256" key="14">
    <source>
        <dbReference type="ARBA" id="ARBA00049512"/>
    </source>
</evidence>
<dbReference type="SUPFAM" id="SSF49503">
    <property type="entry name" value="Cupredoxins"/>
    <property type="match status" value="1"/>
</dbReference>
<dbReference type="PROSITE" id="PS00078">
    <property type="entry name" value="COX2"/>
    <property type="match status" value="1"/>
</dbReference>
<evidence type="ECO:0000256" key="4">
    <source>
        <dbReference type="ARBA" id="ARBA00022448"/>
    </source>
</evidence>
<keyword evidence="15" id="KW-0999">Mitochondrion inner membrane</keyword>
<sequence length="355" mass="39741">MMSTRHWSWRGNFLSFKVVKFYGMSSWGQFGLMDPKTINAANLVLYHDLVLVVISGVLMLVGWFLVIFLSQKVFFKGHLNRQVKGNELLEVTWTITPSFFLFGLGLISLVNLYQMELGSDVTHSVEVHGHQWYWDYNYLVGFGDSSLDQVNRDEAMESVFAYCLSTGELSSLLGGVDASLSAFGSELILYCRFYMHFVLSGIWSVKSESYLVPEESLSVGADMKSGFRKQDVTTPCFLVYGEKNEIKVSTSDVMHSWGLPELGAKVDAIPGRVNCLGLIPFEPGYVSGFCYELCGPGHNGMPISAFIFNKTLVDAMLSAEVFNSEESSWEEVSGGYNSVYNDYFYDLLLSAEVAR</sequence>
<evidence type="ECO:0000256" key="7">
    <source>
        <dbReference type="ARBA" id="ARBA00022723"/>
    </source>
</evidence>
<dbReference type="PROSITE" id="PS50999">
    <property type="entry name" value="COX2_TM"/>
    <property type="match status" value="1"/>
</dbReference>
<feature type="transmembrane region" description="Helical" evidence="16">
    <location>
        <begin position="49"/>
        <end position="70"/>
    </location>
</feature>
<dbReference type="Gene3D" id="2.60.40.420">
    <property type="entry name" value="Cupredoxins - blue copper proteins"/>
    <property type="match status" value="1"/>
</dbReference>
<evidence type="ECO:0000259" key="18">
    <source>
        <dbReference type="PROSITE" id="PS50999"/>
    </source>
</evidence>
<comment type="function">
    <text evidence="15">Component of the cytochrome c oxidase, the last enzyme in the mitochondrial electron transport chain which drives oxidative phosphorylation. The respiratory chain contains 3 multisubunit complexes succinate dehydrogenase (complex II, CII), ubiquinol-cytochrome c oxidoreductase (cytochrome b-c1 complex, complex III, CIII) and cytochrome c oxidase (complex IV, CIV), that cooperate to transfer electrons derived from NADH and succinate to molecular oxygen, creating an electrochemical gradient over the inner membrane that drives transmembrane transport and the ATP synthase. Cytochrome c oxidase is the component of the respiratory chain that catalyzes the reduction of oxygen to water. Electrons originating from reduced cytochrome c in the intermembrane space (IMS) are transferred via the dinuclear copper A center (CU(A)) of subunit 2 and heme A of subunit 1 to the active site in subunit 1, a binuclear center (BNC) formed by heme A3 and copper B (CU(B)). The BNC reduces molecular oxygen to 2 water molecules using 4 electrons from cytochrome c in the IMS and 4 protons from the mitochondrial matrix.</text>
</comment>
<evidence type="ECO:0000256" key="11">
    <source>
        <dbReference type="ARBA" id="ARBA00022989"/>
    </source>
</evidence>
<keyword evidence="12 15" id="KW-0186">Copper</keyword>
<dbReference type="Pfam" id="PF00116">
    <property type="entry name" value="COX2"/>
    <property type="match status" value="1"/>
</dbReference>
<comment type="catalytic activity">
    <reaction evidence="14">
        <text>4 Fe(II)-[cytochrome c] + O2 + 8 H(+)(in) = 4 Fe(III)-[cytochrome c] + 2 H2O + 4 H(+)(out)</text>
        <dbReference type="Rhea" id="RHEA:11436"/>
        <dbReference type="Rhea" id="RHEA-COMP:10350"/>
        <dbReference type="Rhea" id="RHEA-COMP:14399"/>
        <dbReference type="ChEBI" id="CHEBI:15377"/>
        <dbReference type="ChEBI" id="CHEBI:15378"/>
        <dbReference type="ChEBI" id="CHEBI:15379"/>
        <dbReference type="ChEBI" id="CHEBI:29033"/>
        <dbReference type="ChEBI" id="CHEBI:29034"/>
        <dbReference type="EC" id="7.1.1.9"/>
    </reaction>
    <physiologicalReaction direction="left-to-right" evidence="14">
        <dbReference type="Rhea" id="RHEA:11437"/>
    </physiologicalReaction>
</comment>
<keyword evidence="4 15" id="KW-0813">Transport</keyword>
<keyword evidence="9" id="KW-1278">Translocase</keyword>
<dbReference type="SUPFAM" id="SSF81464">
    <property type="entry name" value="Cytochrome c oxidase subunit II-like, transmembrane region"/>
    <property type="match status" value="1"/>
</dbReference>
<reference evidence="19" key="2">
    <citation type="journal article" date="2014" name="Mitochondrial DNA">
        <title>The complete mitogenome of the marine bivalve Lutraria rhynchaena Jonas 1844 (Heterodonta: Bivalvia: Mactridae).</title>
        <authorList>
            <person name="Gan H.M."/>
            <person name="Tan M.H."/>
            <person name="Thai B.T."/>
            <person name="Austin C.M."/>
        </authorList>
    </citation>
    <scope>NUCLEOTIDE SEQUENCE</scope>
    <source>
        <strain evidence="19">VD8</strain>
    </source>
</reference>
<evidence type="ECO:0000256" key="8">
    <source>
        <dbReference type="ARBA" id="ARBA00022842"/>
    </source>
</evidence>
<feature type="domain" description="Cytochrome oxidase subunit II transmembrane region profile" evidence="18">
    <location>
        <begin position="24"/>
        <end position="119"/>
    </location>
</feature>
<keyword evidence="6 15" id="KW-0812">Transmembrane</keyword>
<comment type="similarity">
    <text evidence="2 15">Belongs to the cytochrome c oxidase subunit 2 family.</text>
</comment>
<evidence type="ECO:0000256" key="15">
    <source>
        <dbReference type="RuleBase" id="RU000457"/>
    </source>
</evidence>
<dbReference type="InterPro" id="IPR001505">
    <property type="entry name" value="Copper_CuA"/>
</dbReference>
<evidence type="ECO:0000256" key="9">
    <source>
        <dbReference type="ARBA" id="ARBA00022967"/>
    </source>
</evidence>
<dbReference type="InterPro" id="IPR036257">
    <property type="entry name" value="Cyt_c_oxidase_su2_TM_sf"/>
</dbReference>
<dbReference type="Gene3D" id="1.10.287.90">
    <property type="match status" value="1"/>
</dbReference>
<evidence type="ECO:0000256" key="16">
    <source>
        <dbReference type="SAM" id="Phobius"/>
    </source>
</evidence>
<accession>W1I9L8</accession>
<dbReference type="GO" id="GO:0004129">
    <property type="term" value="F:cytochrome-c oxidase activity"/>
    <property type="evidence" value="ECO:0007669"/>
    <property type="project" value="UniProtKB-EC"/>
</dbReference>
<dbReference type="GO" id="GO:0005507">
    <property type="term" value="F:copper ion binding"/>
    <property type="evidence" value="ECO:0007669"/>
    <property type="project" value="InterPro"/>
</dbReference>
<evidence type="ECO:0000256" key="6">
    <source>
        <dbReference type="ARBA" id="ARBA00022692"/>
    </source>
</evidence>
<comment type="cofactor">
    <cofactor evidence="15">
        <name>Cu cation</name>
        <dbReference type="ChEBI" id="CHEBI:23378"/>
    </cofactor>
    <text evidence="15">Binds a copper A center.</text>
</comment>
<keyword evidence="5 15" id="KW-0679">Respiratory chain</keyword>